<comment type="similarity">
    <text evidence="18">Belongs to the ligand-gated ion channel (TC 1.A.9) family.</text>
</comment>
<evidence type="ECO:0000256" key="12">
    <source>
        <dbReference type="ARBA" id="ARBA00023180"/>
    </source>
</evidence>
<keyword evidence="4 18" id="KW-0732">Signal</keyword>
<protein>
    <submittedName>
        <fullName evidence="22">Uncharacterized protein</fullName>
    </submittedName>
</protein>
<dbReference type="EnsemblMetazoa" id="AFUN000191-RA">
    <property type="protein sequence ID" value="AFUN000191-PA"/>
    <property type="gene ID" value="AFUN000191"/>
</dbReference>
<keyword evidence="7 18" id="KW-0406">Ion transport</keyword>
<feature type="region of interest" description="Disordered" evidence="19">
    <location>
        <begin position="170"/>
        <end position="189"/>
    </location>
</feature>
<dbReference type="PANTHER" id="PTHR18945">
    <property type="entry name" value="NEUROTRANSMITTER GATED ION CHANNEL"/>
    <property type="match status" value="1"/>
</dbReference>
<dbReference type="NCBIfam" id="TIGR00860">
    <property type="entry name" value="LIC"/>
    <property type="match status" value="1"/>
</dbReference>
<evidence type="ECO:0000256" key="19">
    <source>
        <dbReference type="SAM" id="MobiDB-lite"/>
    </source>
</evidence>
<dbReference type="PRINTS" id="PR00252">
    <property type="entry name" value="NRIONCHANNEL"/>
</dbReference>
<feature type="signal peptide" evidence="18">
    <location>
        <begin position="1"/>
        <end position="28"/>
    </location>
</feature>
<dbReference type="Gene3D" id="1.20.58.390">
    <property type="entry name" value="Neurotransmitter-gated ion-channel transmembrane domain"/>
    <property type="match status" value="1"/>
</dbReference>
<evidence type="ECO:0000256" key="4">
    <source>
        <dbReference type="ARBA" id="ARBA00022729"/>
    </source>
</evidence>
<evidence type="ECO:0000256" key="15">
    <source>
        <dbReference type="ARBA" id="ARBA00023286"/>
    </source>
</evidence>
<dbReference type="CDD" id="cd19049">
    <property type="entry name" value="LGIC_TM_anion"/>
    <property type="match status" value="1"/>
</dbReference>
<evidence type="ECO:0000256" key="3">
    <source>
        <dbReference type="ARBA" id="ARBA00022692"/>
    </source>
</evidence>
<evidence type="ECO:0000256" key="6">
    <source>
        <dbReference type="ARBA" id="ARBA00023018"/>
    </source>
</evidence>
<feature type="transmembrane region" description="Helical" evidence="18">
    <location>
        <begin position="536"/>
        <end position="553"/>
    </location>
</feature>
<feature type="transmembrane region" description="Helical" evidence="18">
    <location>
        <begin position="723"/>
        <end position="743"/>
    </location>
</feature>
<organism evidence="22">
    <name type="scientific">Anopheles funestus</name>
    <name type="common">African malaria mosquito</name>
    <dbReference type="NCBI Taxonomy" id="62324"/>
    <lineage>
        <taxon>Eukaryota</taxon>
        <taxon>Metazoa</taxon>
        <taxon>Ecdysozoa</taxon>
        <taxon>Arthropoda</taxon>
        <taxon>Hexapoda</taxon>
        <taxon>Insecta</taxon>
        <taxon>Pterygota</taxon>
        <taxon>Neoptera</taxon>
        <taxon>Endopterygota</taxon>
        <taxon>Diptera</taxon>
        <taxon>Nematocera</taxon>
        <taxon>Culicoidea</taxon>
        <taxon>Culicidae</taxon>
        <taxon>Anophelinae</taxon>
        <taxon>Anopheles</taxon>
    </lineage>
</organism>
<keyword evidence="15" id="KW-1071">Ligand-gated ion channel</keyword>
<dbReference type="VEuPathDB" id="VectorBase:AFUN000191"/>
<dbReference type="STRING" id="62324.A0A182R202"/>
<keyword evidence="6" id="KW-0770">Synapse</keyword>
<sequence>MAYTARLLHTVLPVLLFALTGLSSDALASVLNPLGTLEKRLLGGSNNSSINGEGNVYGKKYKFFYIVPSLEILKYTPAAGHNNSRPAPAGLVPNTQRNTSQAQDVLLLAPSFVALGDGTSSRRLTNSDQRRLSVELHKLRHFATIAGVQPNGASGQRPKSRPVELGAFATQHHAQEERRSQYTYRSLPSDTYHSYKSNRYYIYTDPVRLRGDTGERHGHRLDPVSEMDGDSDKSQQSNEDSSDEAVRPDGSLVYHRQARSFNGSDDVPERQKSDRFKRRSAVDDMLSKNITIILENLLKRYENSQMPTHGQGLETYSAGVPTLVETNILIRSMGPVSELDMDYSMDCYFRQYWRDKRLSFRGPIKSLSLSIKMLERIWRPDTYFYNGKHSHVHTITVPNKLLRLSQDGEILYSMRLTIKASCLMELRSFPMDRQSCPLVLGSYAYSRQQLVYQWKDEDSVNFVPGMTLSQFDLMSFGQKNYTFIRREGEFSVLHVSFNLQRHTGYFLIQVYVPCILIVVLSWVSFWIHREATSDRVGLGITTVLTLSTISLDSRTDLPKVRYATALDWFLLMSFFYCIATLLEFAGVHYFTKVGSGEIPLDEEEWEDMEGVEEIRDLPSLQQHLSTAAAIESPRLIAARRRSSLICPIYNDPTHMFKPTSSHLSTMERTTQTEPPKEPTWKQVWLCFLGDDQFRRRRQREASARGGGNRHVNSVSLIDQAARILFPMSFTFFNILYWLVYYTYQADFTWTPLKEV</sequence>
<dbReference type="GO" id="GO:0004890">
    <property type="term" value="F:GABA-A receptor activity"/>
    <property type="evidence" value="ECO:0007669"/>
    <property type="project" value="InterPro"/>
</dbReference>
<feature type="chain" id="PRO_5022263956" evidence="18">
    <location>
        <begin position="29"/>
        <end position="755"/>
    </location>
</feature>
<dbReference type="AlphaFoldDB" id="A0A182R202"/>
<evidence type="ECO:0000259" key="20">
    <source>
        <dbReference type="Pfam" id="PF02931"/>
    </source>
</evidence>
<evidence type="ECO:0000256" key="10">
    <source>
        <dbReference type="ARBA" id="ARBA00023170"/>
    </source>
</evidence>
<feature type="domain" description="Neurotransmitter-gated ion-channel ligand-binding" evidence="20">
    <location>
        <begin position="293"/>
        <end position="502"/>
    </location>
</feature>
<comment type="subcellular location">
    <subcellularLocation>
        <location evidence="17">Postsynaptic cell membrane</location>
        <topology evidence="17">Multi-pass membrane protein</topology>
    </subcellularLocation>
</comment>
<keyword evidence="16 18" id="KW-0407">Ion channel</keyword>
<feature type="transmembrane region" description="Helical" evidence="18">
    <location>
        <begin position="568"/>
        <end position="590"/>
    </location>
</feature>
<dbReference type="Pfam" id="PF02931">
    <property type="entry name" value="Neur_chan_LBD"/>
    <property type="match status" value="1"/>
</dbReference>
<dbReference type="SUPFAM" id="SSF90112">
    <property type="entry name" value="Neurotransmitter-gated ion-channel transmembrane pore"/>
    <property type="match status" value="1"/>
</dbReference>
<dbReference type="FunFam" id="1.20.58.390:FF:000065">
    <property type="entry name" value="GABA-gated ion channel"/>
    <property type="match status" value="1"/>
</dbReference>
<dbReference type="VEuPathDB" id="VectorBase:AFUN2_004144"/>
<dbReference type="FunFam" id="2.70.170.10:FF:000003">
    <property type="entry name" value="Putative gamma-aminobutyric acid receptor subunit gamma-2"/>
    <property type="match status" value="1"/>
</dbReference>
<feature type="compositionally biased region" description="Basic and acidic residues" evidence="19">
    <location>
        <begin position="267"/>
        <end position="279"/>
    </location>
</feature>
<evidence type="ECO:0000256" key="8">
    <source>
        <dbReference type="ARBA" id="ARBA00023136"/>
    </source>
</evidence>
<evidence type="ECO:0000256" key="13">
    <source>
        <dbReference type="ARBA" id="ARBA00023214"/>
    </source>
</evidence>
<dbReference type="Pfam" id="PF02932">
    <property type="entry name" value="Neur_chan_memb"/>
    <property type="match status" value="1"/>
</dbReference>
<dbReference type="GO" id="GO:0005254">
    <property type="term" value="F:chloride channel activity"/>
    <property type="evidence" value="ECO:0007669"/>
    <property type="project" value="UniProtKB-KW"/>
</dbReference>
<keyword evidence="1 18" id="KW-0813">Transport</keyword>
<dbReference type="SUPFAM" id="SSF63712">
    <property type="entry name" value="Nicotinic receptor ligand binding domain-like"/>
    <property type="match status" value="1"/>
</dbReference>
<evidence type="ECO:0000313" key="22">
    <source>
        <dbReference type="EnsemblMetazoa" id="AFUN000191-PA"/>
    </source>
</evidence>
<feature type="compositionally biased region" description="Basic and acidic residues" evidence="19">
    <location>
        <begin position="209"/>
        <end position="223"/>
    </location>
</feature>
<dbReference type="InterPro" id="IPR006029">
    <property type="entry name" value="Neurotrans-gated_channel_TM"/>
</dbReference>
<evidence type="ECO:0000256" key="7">
    <source>
        <dbReference type="ARBA" id="ARBA00023065"/>
    </source>
</evidence>
<keyword evidence="5 18" id="KW-1133">Transmembrane helix</keyword>
<evidence type="ECO:0000256" key="17">
    <source>
        <dbReference type="ARBA" id="ARBA00034104"/>
    </source>
</evidence>
<evidence type="ECO:0000256" key="11">
    <source>
        <dbReference type="ARBA" id="ARBA00023173"/>
    </source>
</evidence>
<proteinExistence type="inferred from homology"/>
<feature type="transmembrane region" description="Helical" evidence="18">
    <location>
        <begin position="505"/>
        <end position="527"/>
    </location>
</feature>
<dbReference type="InterPro" id="IPR001390">
    <property type="entry name" value="GABAAa_rcpt"/>
</dbReference>
<evidence type="ECO:0000256" key="2">
    <source>
        <dbReference type="ARBA" id="ARBA00022475"/>
    </source>
</evidence>
<keyword evidence="14" id="KW-0628">Postsynaptic cell membrane</keyword>
<dbReference type="GO" id="GO:0005230">
    <property type="term" value="F:extracellular ligand-gated monoatomic ion channel activity"/>
    <property type="evidence" value="ECO:0007669"/>
    <property type="project" value="InterPro"/>
</dbReference>
<evidence type="ECO:0000256" key="14">
    <source>
        <dbReference type="ARBA" id="ARBA00023257"/>
    </source>
</evidence>
<dbReference type="PRINTS" id="PR00253">
    <property type="entry name" value="GABAARECEPTR"/>
</dbReference>
<dbReference type="Gene3D" id="2.70.170.10">
    <property type="entry name" value="Neurotransmitter-gated ion-channel ligand-binding domain"/>
    <property type="match status" value="1"/>
</dbReference>
<evidence type="ECO:0000256" key="5">
    <source>
        <dbReference type="ARBA" id="ARBA00022989"/>
    </source>
</evidence>
<evidence type="ECO:0000256" key="16">
    <source>
        <dbReference type="ARBA" id="ARBA00023303"/>
    </source>
</evidence>
<keyword evidence="13" id="KW-0868">Chloride</keyword>
<evidence type="ECO:0000259" key="21">
    <source>
        <dbReference type="Pfam" id="PF02932"/>
    </source>
</evidence>
<dbReference type="PROSITE" id="PS00236">
    <property type="entry name" value="NEUROTR_ION_CHANNEL"/>
    <property type="match status" value="1"/>
</dbReference>
<dbReference type="GO" id="GO:0099095">
    <property type="term" value="F:ligand-gated monoatomic anion channel activity"/>
    <property type="evidence" value="ECO:0007669"/>
    <property type="project" value="UniProtKB-ARBA"/>
</dbReference>
<evidence type="ECO:0000256" key="18">
    <source>
        <dbReference type="RuleBase" id="RU000687"/>
    </source>
</evidence>
<dbReference type="GO" id="GO:0034707">
    <property type="term" value="C:chloride channel complex"/>
    <property type="evidence" value="ECO:0007669"/>
    <property type="project" value="UniProtKB-KW"/>
</dbReference>
<keyword evidence="11" id="KW-0869">Chloride channel</keyword>
<feature type="region of interest" description="Disordered" evidence="19">
    <location>
        <begin position="209"/>
        <end position="279"/>
    </location>
</feature>
<dbReference type="InterPro" id="IPR036719">
    <property type="entry name" value="Neuro-gated_channel_TM_sf"/>
</dbReference>
<dbReference type="PRINTS" id="PR01079">
    <property type="entry name" value="GABAARALPHA"/>
</dbReference>
<keyword evidence="3 18" id="KW-0812">Transmembrane</keyword>
<dbReference type="InterPro" id="IPR018000">
    <property type="entry name" value="Neurotransmitter_ion_chnl_CS"/>
</dbReference>
<keyword evidence="10" id="KW-0675">Receptor</keyword>
<reference evidence="22" key="1">
    <citation type="submission" date="2020-05" db="UniProtKB">
        <authorList>
            <consortium name="EnsemblMetazoa"/>
        </authorList>
    </citation>
    <scope>IDENTIFICATION</scope>
    <source>
        <strain evidence="22">FUMOZ</strain>
    </source>
</reference>
<feature type="domain" description="Neurotransmitter-gated ion-channel transmembrane" evidence="21">
    <location>
        <begin position="510"/>
        <end position="737"/>
    </location>
</feature>
<evidence type="ECO:0000256" key="9">
    <source>
        <dbReference type="ARBA" id="ARBA00023157"/>
    </source>
</evidence>
<dbReference type="InterPro" id="IPR006202">
    <property type="entry name" value="Neur_chan_lig-bd"/>
</dbReference>
<name>A0A182R202_ANOFN</name>
<keyword evidence="12" id="KW-0325">Glycoprotein</keyword>
<dbReference type="InterPro" id="IPR038050">
    <property type="entry name" value="Neuro_actylchol_rec"/>
</dbReference>
<dbReference type="InterPro" id="IPR006201">
    <property type="entry name" value="Neur_channel"/>
</dbReference>
<keyword evidence="2" id="KW-1003">Cell membrane</keyword>
<evidence type="ECO:0000256" key="1">
    <source>
        <dbReference type="ARBA" id="ARBA00022448"/>
    </source>
</evidence>
<accession>A0A182R202</accession>
<keyword evidence="8 18" id="KW-0472">Membrane</keyword>
<dbReference type="InterPro" id="IPR006028">
    <property type="entry name" value="GABAA/Glycine_rcpt"/>
</dbReference>
<dbReference type="GO" id="GO:0045211">
    <property type="term" value="C:postsynaptic membrane"/>
    <property type="evidence" value="ECO:0007669"/>
    <property type="project" value="UniProtKB-SubCell"/>
</dbReference>
<dbReference type="InterPro" id="IPR036734">
    <property type="entry name" value="Neur_chan_lig-bd_sf"/>
</dbReference>
<dbReference type="CDD" id="cd19007">
    <property type="entry name" value="LGIC_ECD_GABAR_GRD-like"/>
    <property type="match status" value="1"/>
</dbReference>
<keyword evidence="9" id="KW-1015">Disulfide bond</keyword>